<organism evidence="1">
    <name type="scientific">uncultured Sulfurovum sp</name>
    <dbReference type="NCBI Taxonomy" id="269237"/>
    <lineage>
        <taxon>Bacteria</taxon>
        <taxon>Pseudomonadati</taxon>
        <taxon>Campylobacterota</taxon>
        <taxon>Epsilonproteobacteria</taxon>
        <taxon>Campylobacterales</taxon>
        <taxon>Sulfurovaceae</taxon>
        <taxon>Sulfurovum</taxon>
        <taxon>environmental samples</taxon>
    </lineage>
</organism>
<name>A0A6S6S5A3_9BACT</name>
<dbReference type="InterPro" id="IPR027417">
    <property type="entry name" value="P-loop_NTPase"/>
</dbReference>
<evidence type="ECO:0000313" key="1">
    <source>
        <dbReference type="EMBL" id="CAA6803521.1"/>
    </source>
</evidence>
<dbReference type="PANTHER" id="PTHR34301">
    <property type="entry name" value="DNA-BINDING PROTEIN-RELATED"/>
    <property type="match status" value="1"/>
</dbReference>
<sequence>MPVQPLHICTGQPADGRNKFFPRTKIINKIWRKLDRGEDLLIVAPRRVGKSSILRHIERNPNDGYFVKYISIMSVDSANAYFKKIFKSLLEDDEIYGFAKGYMTNAGKAIENFGKKIRGIGLEGIELDGNEQIDYYVETIELLKSLPNEAKKIIFLVDEFPDALSNIAKYSEEEAINFLQQNRDLFQEYGELNIQFVLTGSIGLGNVVEKLNRKDIMNDLTQIEIEPLSNDDAKDLIDSLCLGLNKIDITLIFNSASKDYFLQKLTWNTPYYIQMIIDELVDDEVEMVNQEEIDKVLDKIIKARSHADYFENWRDRLKKVFDEEEAKFAIEILSHISIKDSISYDEMKKMNEDIVLKDLLEVLKYDGYISENNQVYQFNSPLLKSWWAYHVAE</sequence>
<dbReference type="SUPFAM" id="SSF52540">
    <property type="entry name" value="P-loop containing nucleoside triphosphate hydrolases"/>
    <property type="match status" value="1"/>
</dbReference>
<gene>
    <name evidence="1" type="ORF">HELGO_WM34990</name>
</gene>
<accession>A0A6S6S5A3</accession>
<protein>
    <submittedName>
        <fullName evidence="1">Gll1120 protein</fullName>
    </submittedName>
</protein>
<reference evidence="1" key="1">
    <citation type="submission" date="2020-01" db="EMBL/GenBank/DDBJ databases">
        <authorList>
            <person name="Meier V. D."/>
            <person name="Meier V D."/>
        </authorList>
    </citation>
    <scope>NUCLEOTIDE SEQUENCE</scope>
    <source>
        <strain evidence="1">HLG_WM_MAG_03</strain>
    </source>
</reference>
<proteinExistence type="predicted"/>
<dbReference type="EMBL" id="CACVAR010000117">
    <property type="protein sequence ID" value="CAA6803521.1"/>
    <property type="molecule type" value="Genomic_DNA"/>
</dbReference>
<dbReference type="PANTHER" id="PTHR34301:SF8">
    <property type="entry name" value="ATPASE DOMAIN-CONTAINING PROTEIN"/>
    <property type="match status" value="1"/>
</dbReference>
<dbReference type="Gene3D" id="3.40.50.300">
    <property type="entry name" value="P-loop containing nucleotide triphosphate hydrolases"/>
    <property type="match status" value="1"/>
</dbReference>
<dbReference type="AlphaFoldDB" id="A0A6S6S5A3"/>